<dbReference type="Gene3D" id="1.10.10.10">
    <property type="entry name" value="Winged helix-like DNA-binding domain superfamily/Winged helix DNA-binding domain"/>
    <property type="match status" value="1"/>
</dbReference>
<dbReference type="EMBL" id="SMRP01000012">
    <property type="protein sequence ID" value="TDG21169.1"/>
    <property type="molecule type" value="Genomic_DNA"/>
</dbReference>
<comment type="caution">
    <text evidence="2">The sequence shown here is derived from an EMBL/GenBank/DDBJ whole genome shotgun (WGS) entry which is preliminary data.</text>
</comment>
<dbReference type="InterPro" id="IPR036388">
    <property type="entry name" value="WH-like_DNA-bd_sf"/>
</dbReference>
<dbReference type="Proteomes" id="UP000295722">
    <property type="component" value="Unassembled WGS sequence"/>
</dbReference>
<dbReference type="InterPro" id="IPR035965">
    <property type="entry name" value="PAS-like_dom_sf"/>
</dbReference>
<evidence type="ECO:0000313" key="3">
    <source>
        <dbReference type="Proteomes" id="UP000295722"/>
    </source>
</evidence>
<dbReference type="InterPro" id="IPR016032">
    <property type="entry name" value="Sig_transdc_resp-reg_C-effctor"/>
</dbReference>
<dbReference type="AlphaFoldDB" id="A0A4R5M5M1"/>
<dbReference type="SMART" id="SM00421">
    <property type="entry name" value="HTH_LUXR"/>
    <property type="match status" value="1"/>
</dbReference>
<dbReference type="GO" id="GO:0006355">
    <property type="term" value="P:regulation of DNA-templated transcription"/>
    <property type="evidence" value="ECO:0007669"/>
    <property type="project" value="InterPro"/>
</dbReference>
<dbReference type="SUPFAM" id="SSF46894">
    <property type="entry name" value="C-terminal effector domain of the bipartite response regulators"/>
    <property type="match status" value="1"/>
</dbReference>
<evidence type="ECO:0000313" key="2">
    <source>
        <dbReference type="EMBL" id="TDG21169.1"/>
    </source>
</evidence>
<gene>
    <name evidence="2" type="ORF">EYW47_22655</name>
</gene>
<dbReference type="InterPro" id="IPR000792">
    <property type="entry name" value="Tscrpt_reg_LuxR_C"/>
</dbReference>
<name>A0A4R5M5M1_9BURK</name>
<organism evidence="2 3">
    <name type="scientific">Paraburkholderia silviterrae</name>
    <dbReference type="NCBI Taxonomy" id="2528715"/>
    <lineage>
        <taxon>Bacteria</taxon>
        <taxon>Pseudomonadati</taxon>
        <taxon>Pseudomonadota</taxon>
        <taxon>Betaproteobacteria</taxon>
        <taxon>Burkholderiales</taxon>
        <taxon>Burkholderiaceae</taxon>
        <taxon>Paraburkholderia</taxon>
    </lineage>
</organism>
<reference evidence="2 3" key="1">
    <citation type="submission" date="2019-03" db="EMBL/GenBank/DDBJ databases">
        <title>Paraburkholderia sp. 4M-K11, isolated from subtropical forest soil.</title>
        <authorList>
            <person name="Gao Z.-H."/>
            <person name="Qiu L.-H."/>
        </authorList>
    </citation>
    <scope>NUCLEOTIDE SEQUENCE [LARGE SCALE GENOMIC DNA]</scope>
    <source>
        <strain evidence="2 3">4M-K11</strain>
    </source>
</reference>
<dbReference type="SUPFAM" id="SSF55785">
    <property type="entry name" value="PYP-like sensor domain (PAS domain)"/>
    <property type="match status" value="1"/>
</dbReference>
<keyword evidence="3" id="KW-1185">Reference proteome</keyword>
<feature type="domain" description="HTH luxR-type" evidence="1">
    <location>
        <begin position="319"/>
        <end position="376"/>
    </location>
</feature>
<dbReference type="RefSeq" id="WP_205710131.1">
    <property type="nucleotide sequence ID" value="NZ_SMRP01000012.1"/>
</dbReference>
<dbReference type="GO" id="GO:0003677">
    <property type="term" value="F:DNA binding"/>
    <property type="evidence" value="ECO:0007669"/>
    <property type="project" value="InterPro"/>
</dbReference>
<sequence length="398" mass="43663">MSSIDTEVLSTLIHLIYAASTDQSKWRNFLDRFATTVGAEGTVLFMHDFSDSTVVLRDGESALMENVRFDPAFIASYATYYARCNVWAQAEDRMPAGRAITSEMLVPFSALQHCEFYGDWLRPQNLAHALGGVVLKTGNQAIKFSALRSRHAGMFGDDALRLYAALLPHLCQAFDIHKRFRALRAANSGQMRALDAIPMAVWMCGADCKVLSANLAARAMTDTPRGLRVNALGRLHAELPEDDEKLQRALARAAGVRVQQPRIGTALGLARLCSVTRISAMVTPVHEATADIDAETAVIVFASDPDDGLTTPEELLCKIYGLTRHQARLAGWLMRGEGLKAYAQAYEVAYDTARSHLKQVFAKTGVKRQADLVRLLLSSAALIIRSEADAWRAPVQIG</sequence>
<proteinExistence type="predicted"/>
<evidence type="ECO:0000259" key="1">
    <source>
        <dbReference type="SMART" id="SM00421"/>
    </source>
</evidence>
<accession>A0A4R5M5M1</accession>
<protein>
    <recommendedName>
        <fullName evidence="1">HTH luxR-type domain-containing protein</fullName>
    </recommendedName>
</protein>